<dbReference type="EMBL" id="JAEHOE010000001">
    <property type="protein sequence ID" value="KAG2501666.1"/>
    <property type="molecule type" value="Genomic_DNA"/>
</dbReference>
<evidence type="ECO:0008006" key="4">
    <source>
        <dbReference type="Google" id="ProtNLM"/>
    </source>
</evidence>
<feature type="compositionally biased region" description="Pro residues" evidence="1">
    <location>
        <begin position="125"/>
        <end position="136"/>
    </location>
</feature>
<feature type="region of interest" description="Disordered" evidence="1">
    <location>
        <begin position="50"/>
        <end position="232"/>
    </location>
</feature>
<feature type="compositionally biased region" description="Polar residues" evidence="1">
    <location>
        <begin position="187"/>
        <end position="196"/>
    </location>
</feature>
<evidence type="ECO:0000313" key="3">
    <source>
        <dbReference type="Proteomes" id="UP000612055"/>
    </source>
</evidence>
<reference evidence="2" key="1">
    <citation type="journal article" date="2020" name="bioRxiv">
        <title>Comparative genomics of Chlamydomonas.</title>
        <authorList>
            <person name="Craig R.J."/>
            <person name="Hasan A.R."/>
            <person name="Ness R.W."/>
            <person name="Keightley P.D."/>
        </authorList>
    </citation>
    <scope>NUCLEOTIDE SEQUENCE</scope>
    <source>
        <strain evidence="2">CCAP 11/70</strain>
    </source>
</reference>
<evidence type="ECO:0000256" key="1">
    <source>
        <dbReference type="SAM" id="MobiDB-lite"/>
    </source>
</evidence>
<name>A0A835YIQ4_9CHLO</name>
<sequence>MMLLTHNACEPRRCGPSLAAAGPGARCLRARPLAAPHHLRRSPRSGGGCLLAAAAAGPGGPGSGGDAAERGESGSGGSLRNWLQTEGQSPLYDLLPRGNELDGPEGFGGYEPHNSAEPCGEDWPRPPIALNPPPPAAEWSAPEPRVRAGPEPIPCSVAAISAQDIGGSSGAGDDWSDRAVEAATPPGSLTHNSSTFVAGRNDRTDPPRGGGTGSGDSGTGSGMGLGTGMAAGGREAGAELDDIFEEAADWVGAVPALGTILTSRAAESLAALGGAASAATHRVTGAAADVAERAAAEARSVATALEGGGSADAATHPDVAARVEVAPFSRAPVRKGKTDLSVAERTVIRAAGVLEAAEAGMIGAAGSVTGVVGGAARRVAERASGAARVVGRKVSAARKAAGGAYLVYRAAESADLNAEAATEAAVHAQVAAAAAVADVADSIARGSEAAAEAVAAGPRTVAEAVSGTPQAVTELTEAALDGAATAAAKSAYVGIAAGGKAVEAVGAVAEAARDSVAAAAERVREKAVVAEQAAEAQLAAAADVLAREHGSGEGKGRDEAGQGQHRG</sequence>
<feature type="region of interest" description="Disordered" evidence="1">
    <location>
        <begin position="543"/>
        <end position="567"/>
    </location>
</feature>
<keyword evidence="3" id="KW-1185">Reference proteome</keyword>
<dbReference type="AlphaFoldDB" id="A0A835YIQ4"/>
<feature type="compositionally biased region" description="Basic and acidic residues" evidence="1">
    <location>
        <begin position="545"/>
        <end position="560"/>
    </location>
</feature>
<proteinExistence type="predicted"/>
<accession>A0A835YIQ4</accession>
<evidence type="ECO:0000313" key="2">
    <source>
        <dbReference type="EMBL" id="KAG2501666.1"/>
    </source>
</evidence>
<gene>
    <name evidence="2" type="ORF">HYH03_000169</name>
</gene>
<protein>
    <recommendedName>
        <fullName evidence="4">Senescence domain-containing protein</fullName>
    </recommendedName>
</protein>
<feature type="compositionally biased region" description="Gly residues" evidence="1">
    <location>
        <begin position="208"/>
        <end position="232"/>
    </location>
</feature>
<dbReference type="Proteomes" id="UP000612055">
    <property type="component" value="Unassembled WGS sequence"/>
</dbReference>
<organism evidence="2 3">
    <name type="scientific">Edaphochlamys debaryana</name>
    <dbReference type="NCBI Taxonomy" id="47281"/>
    <lineage>
        <taxon>Eukaryota</taxon>
        <taxon>Viridiplantae</taxon>
        <taxon>Chlorophyta</taxon>
        <taxon>core chlorophytes</taxon>
        <taxon>Chlorophyceae</taxon>
        <taxon>CS clade</taxon>
        <taxon>Chlamydomonadales</taxon>
        <taxon>Chlamydomonadales incertae sedis</taxon>
        <taxon>Edaphochlamys</taxon>
    </lineage>
</organism>
<comment type="caution">
    <text evidence="2">The sequence shown here is derived from an EMBL/GenBank/DDBJ whole genome shotgun (WGS) entry which is preliminary data.</text>
</comment>